<protein>
    <recommendedName>
        <fullName evidence="10">RING-type domain-containing protein</fullName>
    </recommendedName>
</protein>
<sequence>MPPHQQRDSSPCSVTKKPEKWPTNPRDRSPLCRTPPPPTMNEIEAAFTESAVAVAAVERESRAQTPRRKGHNLRPEATSATGASTQGVPLPPSGYVPFMGYMDEQGIIHADKSQDSSKGAEGDEKSISGSSTPNKMSKDERNEKPISVEDVLQASLQFDRSHPERRFSSSLDHFYSSSTRQLYPSLEDVGNPPDGVQPMRTQSQDSQRQDSVRTTCDDVLASATSNYVAAAAAAAAACLVPEPPGQEEFAIPAEAYRANDNNHDDEDDVKIGPASAERNSPPPTYAVASVDHSMSYASAEATVLGTSETPEEALLAKLAAEDEELLALKRSAYAGGGGGFDDRAALQHPSYAADQQATVVAITEHDVHPSDISAVRAELIGEEYNSVPAYSSTPAAASAAYASPQGVASFNATAASSYESGVAVASHVASATSETHAVMAVEEPGYAVVDSEARVLGSGDGWNASLPGEATVMNEDSYVPYEERKLPAVATRQDQFTEVHSAPAVAVAQGGAAVAQSEATFDVLYSEPGAAYAQNGSGVAVAQSEAGFAVAQGEPGVAVAQSEADYAVAHNEPEVAFAQSNAAYAVAQSEPGVAFAQSNAAYAVAQGEPSVAVAQSDAAYAVAHSEPEVAVAQSDAGYAVAQSEPGVAFAQSDAAYAVAHSEPGVAFAQSDAAYAVTQGESSVAVTQGDGAYAVAQSEPGVAFAQSDGAYAVAHSEPGVSVAQSDAAYAVAQGESGVAVTQGDAAYAVAQGELGAAVAQSDAAYAVAQGELGAAVAQSDAAYAVAQGELGAAVAQSEPGVAVAHSEAAYAVAEDQAEVLGISDAQYYSHDTFGTSNGVAYGDEQAEVVEIAEEYHPAEISGNEAQAELVGVEAGAAAVAVLDGNSAEGPAGGIQAATVVGYEDADGVVSSPGVSRASSCGLPTPERITPTTARAFSAPSAVGTRIDPVGTPLTQATAELDTVVEEDWMRTPSFRGDPSEQPVFVMQPPVDGDAQTPAVAVTSLDAYASAPAPFYDDTDCRSPLVNSQPAVAVESISAYSSAPAPEFDETDCRFVNRQPVEPTISLSENESSQIPEPEMPAPRSFHSTGAASDAGSVGSTASMSTSTTRGGFQKISISLARGMEMLFGDSKPTNGKRGQDSNTVSLAKSVLPRELLPWSVIHSEATNMWVATVNTNQKALDSKNVIEASKSLRAFSVLTEQQATCLAKAWSPPRMHAFNKNPACHICKAKFAVFRRACHCRNCGVAVCSSSSCSRPWPAKMCPETYNIKKESFLNVCAACDFLCTSFRLALLEGDRDKAIALHATGNINVVTPFANVKGELFYPVHCAALGGNLELLKWLVDENCCPIKSVRVSGRCRDSSNSFTEIATSKGRSLLGIALENRNVGIVRYLVVDKGIQLSGEKDITMDTLCRNLDLVLRLLPEEVATGNSASGADVPIPSIHHEVLTDEQAPCHDDNLRGLDAASDGSVSDACIICFDHSIDCVATPCGHQVCCLECSTNITRCPVCAVGCSFMRVFRP</sequence>
<keyword evidence="1" id="KW-0479">Metal-binding</keyword>
<feature type="compositionally biased region" description="Polar residues" evidence="5">
    <location>
        <begin position="78"/>
        <end position="87"/>
    </location>
</feature>
<feature type="compositionally biased region" description="Basic and acidic residues" evidence="5">
    <location>
        <begin position="136"/>
        <end position="147"/>
    </location>
</feature>
<feature type="region of interest" description="Disordered" evidence="5">
    <location>
        <begin position="1061"/>
        <end position="1107"/>
    </location>
</feature>
<keyword evidence="3" id="KW-0862">Zinc</keyword>
<feature type="domain" description="RING-type" evidence="6">
    <location>
        <begin position="1472"/>
        <end position="1506"/>
    </location>
</feature>
<dbReference type="SUPFAM" id="SSF57903">
    <property type="entry name" value="FYVE/PHD zinc finger"/>
    <property type="match status" value="1"/>
</dbReference>
<evidence type="ECO:0008006" key="10">
    <source>
        <dbReference type="Google" id="ProtNLM"/>
    </source>
</evidence>
<comment type="caution">
    <text evidence="8">The sequence shown here is derived from an EMBL/GenBank/DDBJ whole genome shotgun (WGS) entry which is preliminary data.</text>
</comment>
<evidence type="ECO:0000256" key="5">
    <source>
        <dbReference type="SAM" id="MobiDB-lite"/>
    </source>
</evidence>
<feature type="region of interest" description="Disordered" evidence="5">
    <location>
        <begin position="183"/>
        <end position="214"/>
    </location>
</feature>
<dbReference type="InterPro" id="IPR036770">
    <property type="entry name" value="Ankyrin_rpt-contain_sf"/>
</dbReference>
<organism evidence="8 9">
    <name type="scientific">Seminavis robusta</name>
    <dbReference type="NCBI Taxonomy" id="568900"/>
    <lineage>
        <taxon>Eukaryota</taxon>
        <taxon>Sar</taxon>
        <taxon>Stramenopiles</taxon>
        <taxon>Ochrophyta</taxon>
        <taxon>Bacillariophyta</taxon>
        <taxon>Bacillariophyceae</taxon>
        <taxon>Bacillariophycidae</taxon>
        <taxon>Naviculales</taxon>
        <taxon>Naviculaceae</taxon>
        <taxon>Seminavis</taxon>
    </lineage>
</organism>
<dbReference type="PROSITE" id="PS50178">
    <property type="entry name" value="ZF_FYVE"/>
    <property type="match status" value="1"/>
</dbReference>
<evidence type="ECO:0000313" key="9">
    <source>
        <dbReference type="Proteomes" id="UP001153069"/>
    </source>
</evidence>
<feature type="region of interest" description="Disordered" evidence="5">
    <location>
        <begin position="55"/>
        <end position="148"/>
    </location>
</feature>
<evidence type="ECO:0000256" key="3">
    <source>
        <dbReference type="ARBA" id="ARBA00022833"/>
    </source>
</evidence>
<dbReference type="Pfam" id="PF13920">
    <property type="entry name" value="zf-C3HC4_3"/>
    <property type="match status" value="1"/>
</dbReference>
<feature type="region of interest" description="Disordered" evidence="5">
    <location>
        <begin position="259"/>
        <end position="282"/>
    </location>
</feature>
<evidence type="ECO:0000256" key="4">
    <source>
        <dbReference type="PROSITE-ProRule" id="PRU00175"/>
    </source>
</evidence>
<proteinExistence type="predicted"/>
<feature type="compositionally biased region" description="Basic and acidic residues" evidence="5">
    <location>
        <begin position="109"/>
        <end position="126"/>
    </location>
</feature>
<dbReference type="Gene3D" id="3.30.40.10">
    <property type="entry name" value="Zinc/RING finger domain, C3HC4 (zinc finger)"/>
    <property type="match status" value="2"/>
</dbReference>
<accession>A0A9N8H0X6</accession>
<dbReference type="InterPro" id="IPR001841">
    <property type="entry name" value="Znf_RING"/>
</dbReference>
<evidence type="ECO:0000313" key="8">
    <source>
        <dbReference type="EMBL" id="CAB9497963.1"/>
    </source>
</evidence>
<evidence type="ECO:0000259" key="6">
    <source>
        <dbReference type="PROSITE" id="PS50089"/>
    </source>
</evidence>
<name>A0A9N8H0X6_9STRA</name>
<gene>
    <name evidence="8" type="ORF">SEMRO_29_G019060.1</name>
</gene>
<dbReference type="PROSITE" id="PS50089">
    <property type="entry name" value="ZF_RING_2"/>
    <property type="match status" value="1"/>
</dbReference>
<keyword evidence="2 4" id="KW-0863">Zinc-finger</keyword>
<dbReference type="SUPFAM" id="SSF140860">
    <property type="entry name" value="Pseudo ankyrin repeat-like"/>
    <property type="match status" value="1"/>
</dbReference>
<evidence type="ECO:0000256" key="2">
    <source>
        <dbReference type="ARBA" id="ARBA00022771"/>
    </source>
</evidence>
<feature type="compositionally biased region" description="Basic and acidic residues" evidence="5">
    <location>
        <begin position="16"/>
        <end position="30"/>
    </location>
</feature>
<feature type="domain" description="FYVE-type" evidence="7">
    <location>
        <begin position="1217"/>
        <end position="1279"/>
    </location>
</feature>
<evidence type="ECO:0000256" key="1">
    <source>
        <dbReference type="ARBA" id="ARBA00022723"/>
    </source>
</evidence>
<reference evidence="8" key="1">
    <citation type="submission" date="2020-06" db="EMBL/GenBank/DDBJ databases">
        <authorList>
            <consortium name="Plant Systems Biology data submission"/>
        </authorList>
    </citation>
    <scope>NUCLEOTIDE SEQUENCE</scope>
    <source>
        <strain evidence="8">D6</strain>
    </source>
</reference>
<dbReference type="InterPro" id="IPR011011">
    <property type="entry name" value="Znf_FYVE_PHD"/>
</dbReference>
<feature type="region of interest" description="Disordered" evidence="5">
    <location>
        <begin position="1"/>
        <end position="41"/>
    </location>
</feature>
<evidence type="ECO:0000259" key="7">
    <source>
        <dbReference type="PROSITE" id="PS50178"/>
    </source>
</evidence>
<feature type="compositionally biased region" description="Polar residues" evidence="5">
    <location>
        <begin position="1096"/>
        <end position="1107"/>
    </location>
</feature>
<dbReference type="Proteomes" id="UP001153069">
    <property type="component" value="Unassembled WGS sequence"/>
</dbReference>
<dbReference type="Gene3D" id="1.25.40.20">
    <property type="entry name" value="Ankyrin repeat-containing domain"/>
    <property type="match status" value="1"/>
</dbReference>
<feature type="compositionally biased region" description="Polar residues" evidence="5">
    <location>
        <begin position="1063"/>
        <end position="1073"/>
    </location>
</feature>
<dbReference type="OrthoDB" id="1711136at2759"/>
<dbReference type="InterPro" id="IPR013083">
    <property type="entry name" value="Znf_RING/FYVE/PHD"/>
</dbReference>
<keyword evidence="9" id="KW-1185">Reference proteome</keyword>
<dbReference type="EMBL" id="CAICTM010000029">
    <property type="protein sequence ID" value="CAB9497963.1"/>
    <property type="molecule type" value="Genomic_DNA"/>
</dbReference>
<dbReference type="InterPro" id="IPR017455">
    <property type="entry name" value="Znf_FYVE-rel"/>
</dbReference>
<dbReference type="GO" id="GO:0008270">
    <property type="term" value="F:zinc ion binding"/>
    <property type="evidence" value="ECO:0007669"/>
    <property type="project" value="UniProtKB-KW"/>
</dbReference>